<feature type="compositionally biased region" description="Basic and acidic residues" evidence="1">
    <location>
        <begin position="21"/>
        <end position="32"/>
    </location>
</feature>
<keyword evidence="3" id="KW-1185">Reference proteome</keyword>
<gene>
    <name evidence="2" type="ORF">VOI32_26125</name>
</gene>
<evidence type="ECO:0000313" key="2">
    <source>
        <dbReference type="EMBL" id="MEO1757399.1"/>
    </source>
</evidence>
<proteinExistence type="predicted"/>
<dbReference type="Proteomes" id="UP001462961">
    <property type="component" value="Unassembled WGS sequence"/>
</dbReference>
<evidence type="ECO:0000256" key="1">
    <source>
        <dbReference type="SAM" id="MobiDB-lite"/>
    </source>
</evidence>
<accession>A0ABV0E2A7</accession>
<dbReference type="EMBL" id="JAYLVJ010000037">
    <property type="protein sequence ID" value="MEO1757399.1"/>
    <property type="molecule type" value="Genomic_DNA"/>
</dbReference>
<sequence>MQGTPHVDLEGALFMPGYDSSRVERSQARDGAESTNLSFQW</sequence>
<reference evidence="2 3" key="1">
    <citation type="submission" date="2024-01" db="EMBL/GenBank/DDBJ databases">
        <title>The diversity of rhizobia nodulating Mimosa spp. in eleven states of Brazil covering several biomes is determined by host plant, location, and edaphic factors.</title>
        <authorList>
            <person name="Rouws L."/>
            <person name="Barauna A."/>
            <person name="Beukes C."/>
            <person name="De Faria S.M."/>
            <person name="Gross E."/>
            <person name="Dos Reis Junior F.B."/>
            <person name="Simon M."/>
            <person name="Maluk M."/>
            <person name="Odee D.W."/>
            <person name="Kenicer G."/>
            <person name="Young J.P.W."/>
            <person name="Reis V.M."/>
            <person name="Zilli J."/>
            <person name="James E.K."/>
        </authorList>
    </citation>
    <scope>NUCLEOTIDE SEQUENCE [LARGE SCALE GENOMIC DNA]</scope>
    <source>
        <strain evidence="2 3">JHI1651</strain>
    </source>
</reference>
<name>A0ABV0E2A7_9BURK</name>
<feature type="region of interest" description="Disordered" evidence="1">
    <location>
        <begin position="18"/>
        <end position="41"/>
    </location>
</feature>
<protein>
    <submittedName>
        <fullName evidence="2">Uncharacterized protein</fullName>
    </submittedName>
</protein>
<evidence type="ECO:0000313" key="3">
    <source>
        <dbReference type="Proteomes" id="UP001462961"/>
    </source>
</evidence>
<organism evidence="2 3">
    <name type="scientific">Paraburkholderia caribensis</name>
    <dbReference type="NCBI Taxonomy" id="75105"/>
    <lineage>
        <taxon>Bacteria</taxon>
        <taxon>Pseudomonadati</taxon>
        <taxon>Pseudomonadota</taxon>
        <taxon>Betaproteobacteria</taxon>
        <taxon>Burkholderiales</taxon>
        <taxon>Burkholderiaceae</taxon>
        <taxon>Paraburkholderia</taxon>
    </lineage>
</organism>
<dbReference type="RefSeq" id="WP_257841643.1">
    <property type="nucleotide sequence ID" value="NZ_CP015960.1"/>
</dbReference>
<comment type="caution">
    <text evidence="2">The sequence shown here is derived from an EMBL/GenBank/DDBJ whole genome shotgun (WGS) entry which is preliminary data.</text>
</comment>